<accession>A0A6H1ZCJ3</accession>
<sequence length="139" mass="16703">MTTRLPLSIGPKIEDEKIRDEILELIKSKKNLDLDYIYIYATSKDKVDDKTGIHFIDIWNQSNIPSNDFVFFVIQKISLVYAQGVLSFRRIKKQMKWYLKSENLMEKLKETRKRNKRITRNYKINKIKNMFRIGKKQNV</sequence>
<proteinExistence type="predicted"/>
<name>A0A6H1ZCJ3_9ZZZZ</name>
<organism evidence="1">
    <name type="scientific">viral metagenome</name>
    <dbReference type="NCBI Taxonomy" id="1070528"/>
    <lineage>
        <taxon>unclassified sequences</taxon>
        <taxon>metagenomes</taxon>
        <taxon>organismal metagenomes</taxon>
    </lineage>
</organism>
<dbReference type="EMBL" id="MT143986">
    <property type="protein sequence ID" value="QJA45179.1"/>
    <property type="molecule type" value="Genomic_DNA"/>
</dbReference>
<dbReference type="AlphaFoldDB" id="A0A6H1ZCJ3"/>
<protein>
    <submittedName>
        <fullName evidence="1">Uncharacterized protein</fullName>
    </submittedName>
</protein>
<evidence type="ECO:0000313" key="1">
    <source>
        <dbReference type="EMBL" id="QJA45179.1"/>
    </source>
</evidence>
<reference evidence="1" key="1">
    <citation type="submission" date="2020-03" db="EMBL/GenBank/DDBJ databases">
        <title>The deep terrestrial virosphere.</title>
        <authorList>
            <person name="Holmfeldt K."/>
            <person name="Nilsson E."/>
            <person name="Simone D."/>
            <person name="Lopez-Fernandez M."/>
            <person name="Wu X."/>
            <person name="de Brujin I."/>
            <person name="Lundin D."/>
            <person name="Andersson A."/>
            <person name="Bertilsson S."/>
            <person name="Dopson M."/>
        </authorList>
    </citation>
    <scope>NUCLEOTIDE SEQUENCE</scope>
    <source>
        <strain evidence="1">TM448A00186</strain>
    </source>
</reference>
<gene>
    <name evidence="1" type="ORF">TM448A00186_0091</name>
</gene>